<comment type="caution">
    <text evidence="9">The sequence shown here is derived from an EMBL/GenBank/DDBJ whole genome shotgun (WGS) entry which is preliminary data.</text>
</comment>
<dbReference type="GO" id="GO:0035999">
    <property type="term" value="P:tetrahydrofolate interconversion"/>
    <property type="evidence" value="ECO:0007669"/>
    <property type="project" value="UniProtKB-UniRule"/>
</dbReference>
<organism evidence="9 10">
    <name type="scientific">Candidatus Fimihabitans intestinipullorum</name>
    <dbReference type="NCBI Taxonomy" id="2840820"/>
    <lineage>
        <taxon>Bacteria</taxon>
        <taxon>Bacillati</taxon>
        <taxon>Mycoplasmatota</taxon>
        <taxon>Mycoplasmatota incertae sedis</taxon>
        <taxon>Candidatus Fimihabitans</taxon>
    </lineage>
</organism>
<dbReference type="Proteomes" id="UP000824087">
    <property type="component" value="Unassembled WGS sequence"/>
</dbReference>
<dbReference type="InterPro" id="IPR020628">
    <property type="entry name" value="Formate_THF_ligase_CS"/>
</dbReference>
<accession>A0A9D1HU06</accession>
<evidence type="ECO:0000256" key="1">
    <source>
        <dbReference type="ARBA" id="ARBA00004777"/>
    </source>
</evidence>
<protein>
    <recommendedName>
        <fullName evidence="8">Formate--tetrahydrofolate ligase</fullName>
        <ecNumber evidence="8">6.3.4.3</ecNumber>
    </recommendedName>
    <alternativeName>
        <fullName evidence="8">Formyltetrahydrofolate synthetase</fullName>
        <shortName evidence="8">FHS</shortName>
        <shortName evidence="8">FTHFS</shortName>
    </alternativeName>
</protein>
<dbReference type="InterPro" id="IPR000559">
    <property type="entry name" value="Formate_THF_ligase"/>
</dbReference>
<proteinExistence type="inferred from homology"/>
<dbReference type="CDD" id="cd00477">
    <property type="entry name" value="FTHFS"/>
    <property type="match status" value="1"/>
</dbReference>
<dbReference type="InterPro" id="IPR027417">
    <property type="entry name" value="P-loop_NTPase"/>
</dbReference>
<gene>
    <name evidence="8" type="primary">fhs</name>
    <name evidence="9" type="ORF">IAD49_02935</name>
</gene>
<feature type="binding site" evidence="8">
    <location>
        <begin position="61"/>
        <end position="68"/>
    </location>
    <ligand>
        <name>ATP</name>
        <dbReference type="ChEBI" id="CHEBI:30616"/>
    </ligand>
</feature>
<dbReference type="FunFam" id="3.10.410.10:FF:000001">
    <property type="entry name" value="Putative formate--tetrahydrofolate ligase"/>
    <property type="match status" value="1"/>
</dbReference>
<comment type="pathway">
    <text evidence="1 8">One-carbon metabolism; tetrahydrofolate interconversion.</text>
</comment>
<evidence type="ECO:0000256" key="3">
    <source>
        <dbReference type="ARBA" id="ARBA00022598"/>
    </source>
</evidence>
<name>A0A9D1HU06_9BACT</name>
<dbReference type="Gene3D" id="3.40.50.300">
    <property type="entry name" value="P-loop containing nucleotide triphosphate hydrolases"/>
    <property type="match status" value="1"/>
</dbReference>
<dbReference type="SUPFAM" id="SSF52540">
    <property type="entry name" value="P-loop containing nucleoside triphosphate hydrolases"/>
    <property type="match status" value="1"/>
</dbReference>
<dbReference type="GO" id="GO:0004329">
    <property type="term" value="F:formate-tetrahydrofolate ligase activity"/>
    <property type="evidence" value="ECO:0007669"/>
    <property type="project" value="UniProtKB-UniRule"/>
</dbReference>
<evidence type="ECO:0000313" key="9">
    <source>
        <dbReference type="EMBL" id="HIU22519.1"/>
    </source>
</evidence>
<dbReference type="EMBL" id="DVML01000017">
    <property type="protein sequence ID" value="HIU22519.1"/>
    <property type="molecule type" value="Genomic_DNA"/>
</dbReference>
<dbReference type="HAMAP" id="MF_01543">
    <property type="entry name" value="FTHFS"/>
    <property type="match status" value="1"/>
</dbReference>
<dbReference type="GO" id="GO:0005524">
    <property type="term" value="F:ATP binding"/>
    <property type="evidence" value="ECO:0007669"/>
    <property type="project" value="UniProtKB-UniRule"/>
</dbReference>
<dbReference type="NCBIfam" id="NF010030">
    <property type="entry name" value="PRK13505.1"/>
    <property type="match status" value="1"/>
</dbReference>
<evidence type="ECO:0000256" key="6">
    <source>
        <dbReference type="ARBA" id="ARBA00049033"/>
    </source>
</evidence>
<dbReference type="Pfam" id="PF01268">
    <property type="entry name" value="FTHFS"/>
    <property type="match status" value="1"/>
</dbReference>
<reference evidence="9" key="2">
    <citation type="journal article" date="2021" name="PeerJ">
        <title>Extensive microbial diversity within the chicken gut microbiome revealed by metagenomics and culture.</title>
        <authorList>
            <person name="Gilroy R."/>
            <person name="Ravi A."/>
            <person name="Getino M."/>
            <person name="Pursley I."/>
            <person name="Horton D.L."/>
            <person name="Alikhan N.F."/>
            <person name="Baker D."/>
            <person name="Gharbi K."/>
            <person name="Hall N."/>
            <person name="Watson M."/>
            <person name="Adriaenssens E.M."/>
            <person name="Foster-Nyarko E."/>
            <person name="Jarju S."/>
            <person name="Secka A."/>
            <person name="Antonio M."/>
            <person name="Oren A."/>
            <person name="Chaudhuri R.R."/>
            <person name="La Ragione R."/>
            <person name="Hildebrand F."/>
            <person name="Pallen M.J."/>
        </authorList>
    </citation>
    <scope>NUCLEOTIDE SEQUENCE</scope>
    <source>
        <strain evidence="9">CHK197-8231</strain>
    </source>
</reference>
<sequence>MKTDLEIAQGHTMLPIVEIGKKLGLEENMLECYGKYKAKITGTPRENHQGKLILVTSTNPTPYGEGKTTMAIGLSDALCKLGCRSLPVLREPSLGPVFGIKGGATGGGYAQVVPMEDINLHFTGDMHALTSANNLLCAAIDNHIFQGNELKIDKNRIMVSRAMDMNDRALRNITVGSKEDKREDSFVITVASELMAILCLAENLEDLKARIARICIGYNLEGKPLYVRDLHVEGAMTLLLKEAIKPNLVQTLEGNPAILHGGPFANIAHGCNSLIATKMGLSLADYVVTEAGFGSDLGAEKFLDIKCRYGNLKPSVIVLNTTIRSLKYNGGATKDALEVEDLDFLKNGIVNLKAHIENMKKYLNHVVVCINQFECDTEEELKYVYTYCKKFGVSCAFSNAHTKGSAGSLELAQLVLDTCKKEDNFQLLYQDEASLTEKIEKVSREIYRAASIQYEAGVLEKLKQYEMMGYGELPVCIAKTQYSLSDDATKLGLPEGHTMTVRDVNLNSGAGFIVVLMGNIMTMPGLPKHPNYEKIDIKKDGTIVGLF</sequence>
<evidence type="ECO:0000313" key="10">
    <source>
        <dbReference type="Proteomes" id="UP000824087"/>
    </source>
</evidence>
<evidence type="ECO:0000256" key="4">
    <source>
        <dbReference type="ARBA" id="ARBA00022741"/>
    </source>
</evidence>
<evidence type="ECO:0000256" key="8">
    <source>
        <dbReference type="HAMAP-Rule" id="MF_01543"/>
    </source>
</evidence>
<dbReference type="Gene3D" id="3.10.410.10">
    <property type="entry name" value="Formyltetrahydrofolate synthetase, domain 3"/>
    <property type="match status" value="1"/>
</dbReference>
<keyword evidence="5 8" id="KW-0067">ATP-binding</keyword>
<reference evidence="9" key="1">
    <citation type="submission" date="2020-10" db="EMBL/GenBank/DDBJ databases">
        <authorList>
            <person name="Gilroy R."/>
        </authorList>
    </citation>
    <scope>NUCLEOTIDE SEQUENCE</scope>
    <source>
        <strain evidence="9">CHK197-8231</strain>
    </source>
</reference>
<evidence type="ECO:0000256" key="2">
    <source>
        <dbReference type="ARBA" id="ARBA00022563"/>
    </source>
</evidence>
<evidence type="ECO:0000256" key="5">
    <source>
        <dbReference type="ARBA" id="ARBA00022840"/>
    </source>
</evidence>
<dbReference type="EC" id="6.3.4.3" evidence="8"/>
<dbReference type="Gene3D" id="3.30.1510.10">
    <property type="entry name" value="Domain 2, N(10)-formyltetrahydrofolate synthetase"/>
    <property type="match status" value="1"/>
</dbReference>
<comment type="catalytic activity">
    <reaction evidence="6 8">
        <text>(6S)-5,6,7,8-tetrahydrofolate + formate + ATP = (6R)-10-formyltetrahydrofolate + ADP + phosphate</text>
        <dbReference type="Rhea" id="RHEA:20221"/>
        <dbReference type="ChEBI" id="CHEBI:15740"/>
        <dbReference type="ChEBI" id="CHEBI:30616"/>
        <dbReference type="ChEBI" id="CHEBI:43474"/>
        <dbReference type="ChEBI" id="CHEBI:57453"/>
        <dbReference type="ChEBI" id="CHEBI:195366"/>
        <dbReference type="ChEBI" id="CHEBI:456216"/>
        <dbReference type="EC" id="6.3.4.3"/>
    </reaction>
</comment>
<evidence type="ECO:0000256" key="7">
    <source>
        <dbReference type="ARBA" id="ARBA00061363"/>
    </source>
</evidence>
<comment type="similarity">
    <text evidence="7 8">Belongs to the formate--tetrahydrofolate ligase family.</text>
</comment>
<dbReference type="AlphaFoldDB" id="A0A9D1HU06"/>
<keyword evidence="4 8" id="KW-0547">Nucleotide-binding</keyword>
<keyword evidence="3 8" id="KW-0436">Ligase</keyword>
<dbReference type="FunFam" id="3.30.1510.10:FF:000001">
    <property type="entry name" value="Formate--tetrahydrofolate ligase"/>
    <property type="match status" value="1"/>
</dbReference>
<keyword evidence="2 8" id="KW-0554">One-carbon metabolism</keyword>
<dbReference type="PROSITE" id="PS00721">
    <property type="entry name" value="FTHFS_1"/>
    <property type="match status" value="1"/>
</dbReference>